<proteinExistence type="predicted"/>
<evidence type="ECO:0000313" key="1">
    <source>
        <dbReference type="EMBL" id="SVA24906.1"/>
    </source>
</evidence>
<gene>
    <name evidence="1" type="ORF">METZ01_LOCUS77760</name>
</gene>
<sequence length="33" mass="4023">MDKNTFYDDIIPTARCFEMKRSPWSLTLQVDHY</sequence>
<dbReference type="EMBL" id="UINC01006007">
    <property type="protein sequence ID" value="SVA24906.1"/>
    <property type="molecule type" value="Genomic_DNA"/>
</dbReference>
<accession>A0A381U9L1</accession>
<protein>
    <submittedName>
        <fullName evidence="1">Uncharacterized protein</fullName>
    </submittedName>
</protein>
<name>A0A381U9L1_9ZZZZ</name>
<organism evidence="1">
    <name type="scientific">marine metagenome</name>
    <dbReference type="NCBI Taxonomy" id="408172"/>
    <lineage>
        <taxon>unclassified sequences</taxon>
        <taxon>metagenomes</taxon>
        <taxon>ecological metagenomes</taxon>
    </lineage>
</organism>
<dbReference type="AlphaFoldDB" id="A0A381U9L1"/>
<reference evidence="1" key="1">
    <citation type="submission" date="2018-05" db="EMBL/GenBank/DDBJ databases">
        <authorList>
            <person name="Lanie J.A."/>
            <person name="Ng W.-L."/>
            <person name="Kazmierczak K.M."/>
            <person name="Andrzejewski T.M."/>
            <person name="Davidsen T.M."/>
            <person name="Wayne K.J."/>
            <person name="Tettelin H."/>
            <person name="Glass J.I."/>
            <person name="Rusch D."/>
            <person name="Podicherti R."/>
            <person name="Tsui H.-C.T."/>
            <person name="Winkler M.E."/>
        </authorList>
    </citation>
    <scope>NUCLEOTIDE SEQUENCE</scope>
</reference>